<dbReference type="CTD" id="729665"/>
<feature type="region of interest" description="Disordered" evidence="2">
    <location>
        <begin position="263"/>
        <end position="299"/>
    </location>
</feature>
<feature type="coiled-coil region" evidence="1">
    <location>
        <begin position="583"/>
        <end position="656"/>
    </location>
</feature>
<accession>A0A3B4EP32</accession>
<dbReference type="PANTHER" id="PTHR35347">
    <property type="entry name" value="COILED-COIL DOMAIN-CONTAINING PROTEIN 175"/>
    <property type="match status" value="1"/>
</dbReference>
<feature type="compositionally biased region" description="Basic and acidic residues" evidence="2">
    <location>
        <begin position="276"/>
        <end position="299"/>
    </location>
</feature>
<dbReference type="OMA" id="VFMQKRK"/>
<reference evidence="3 4" key="1">
    <citation type="submission" date="2020-10" db="EMBL/GenBank/DDBJ databases">
        <title>Pygocentrus nattereri (red-bellied piranha) genome, fPygNat1, primary haplotype.</title>
        <authorList>
            <person name="Myers G."/>
            <person name="Meyer A."/>
            <person name="Karagic N."/>
            <person name="Pippel M."/>
            <person name="Winkler S."/>
            <person name="Tracey A."/>
            <person name="Wood J."/>
            <person name="Formenti G."/>
            <person name="Howe K."/>
            <person name="Fedrigo O."/>
            <person name="Jarvis E.D."/>
        </authorList>
    </citation>
    <scope>NUCLEOTIDE SEQUENCE [LARGE SCALE GENOMIC DNA]</scope>
</reference>
<sequence>MASCLVPDFPAVKVALEHLGDLDKQLREEGMSFSQEASHHLREIADAIKELEASRKAAHEELEVETIEMSKLRHQVVSQRHEIMNEILAGVAAARDVNAAQLNQLQSEMKSAVEEIEFMERRRKLLEEENAILLPERELIKGSHADLVDQLNEQLSEKADMQIALNELMNDIQTTKEKITQVETAKKHLSDSMTQERKTFAETKEMLRKEINETMNCIQEQKKTNKKMRKVLDSVTADLMDKEEKVKENSQHISQLERSIARLSASQQTHQQQLEDNIKKSEELDRQKESHEKELRETRDSFEQRIRTLQEKTAEVENQLEEGWKLNQVYLQSIAEISASFSAQRKKEDDALADHHSLSRQLEKSKQRLDERIASIAKCKLEVKEMEKEMKQLQETNIVNTELFQKNLKDLEGQLAKEKKSRAALEVERAELCRSLETLTEQNEQYVRELSSNTALMKKKYSDLQEEREKFQEHEAMSSLIERLTDMVSCAEGECKQMEIGYRAEIQQLTMEAESTTRAQLDQEEVLQVQESMLKEAEAQFDTEHSRHETLKQQTIEMKARKNHFELSIQKVKEETAALLQPKEDLKMELRALRAEHMEELINQAAEIGATEKSIYENGLMLERVSMENSRLHLRIEQMKEELCNVEREKEKHSDQTGRMKEEMQSLCSGLLEGWASDKLATEESTEKDQKLIEALHSLTIKIQQRKRHIGDVHSRLEKELNAMSSMLNTTSSRHKDPYCS</sequence>
<proteinExistence type="predicted"/>
<evidence type="ECO:0000313" key="4">
    <source>
        <dbReference type="Proteomes" id="UP001501920"/>
    </source>
</evidence>
<feature type="compositionally biased region" description="Polar residues" evidence="2">
    <location>
        <begin position="264"/>
        <end position="275"/>
    </location>
</feature>
<keyword evidence="4" id="KW-1185">Reference proteome</keyword>
<reference evidence="3" key="2">
    <citation type="submission" date="2025-08" db="UniProtKB">
        <authorList>
            <consortium name="Ensembl"/>
        </authorList>
    </citation>
    <scope>IDENTIFICATION</scope>
</reference>
<dbReference type="PANTHER" id="PTHR35347:SF1">
    <property type="entry name" value="COILED-COIL DOMAIN-CONTAINING PROTEIN 175"/>
    <property type="match status" value="1"/>
</dbReference>
<gene>
    <name evidence="3" type="primary">CCDC175</name>
</gene>
<dbReference type="GeneID" id="108440444"/>
<name>A0A3B4EP32_PYGNA</name>
<protein>
    <submittedName>
        <fullName evidence="3">Uncharacterized protein</fullName>
    </submittedName>
</protein>
<feature type="coiled-coil region" evidence="1">
    <location>
        <begin position="41"/>
        <end position="68"/>
    </location>
</feature>
<feature type="coiled-coil region" evidence="1">
    <location>
        <begin position="369"/>
        <end position="467"/>
    </location>
</feature>
<organism evidence="3 4">
    <name type="scientific">Pygocentrus nattereri</name>
    <name type="common">Red-bellied piranha</name>
    <dbReference type="NCBI Taxonomy" id="42514"/>
    <lineage>
        <taxon>Eukaryota</taxon>
        <taxon>Metazoa</taxon>
        <taxon>Chordata</taxon>
        <taxon>Craniata</taxon>
        <taxon>Vertebrata</taxon>
        <taxon>Euteleostomi</taxon>
        <taxon>Actinopterygii</taxon>
        <taxon>Neopterygii</taxon>
        <taxon>Teleostei</taxon>
        <taxon>Ostariophysi</taxon>
        <taxon>Characiformes</taxon>
        <taxon>Characoidei</taxon>
        <taxon>Pygocentrus</taxon>
    </lineage>
</organism>
<evidence type="ECO:0000256" key="2">
    <source>
        <dbReference type="SAM" id="MobiDB-lite"/>
    </source>
</evidence>
<dbReference type="Ensembl" id="ENSPNAT00000032471.2">
    <property type="protein sequence ID" value="ENSPNAP00000037029.2"/>
    <property type="gene ID" value="ENSPNAG00000028382.2"/>
</dbReference>
<keyword evidence="1" id="KW-0175">Coiled coil</keyword>
<dbReference type="Proteomes" id="UP001501920">
    <property type="component" value="Chromosome 10"/>
</dbReference>
<dbReference type="RefSeq" id="XP_017574798.1">
    <property type="nucleotide sequence ID" value="XM_017719309.2"/>
</dbReference>
<dbReference type="InterPro" id="IPR038834">
    <property type="entry name" value="CCDC175"/>
</dbReference>
<dbReference type="GeneTree" id="ENSGT00940000167646"/>
<evidence type="ECO:0000313" key="3">
    <source>
        <dbReference type="Ensembl" id="ENSPNAP00000037029.2"/>
    </source>
</evidence>
<reference evidence="3" key="3">
    <citation type="submission" date="2025-09" db="UniProtKB">
        <authorList>
            <consortium name="Ensembl"/>
        </authorList>
    </citation>
    <scope>IDENTIFICATION</scope>
</reference>
<evidence type="ECO:0000256" key="1">
    <source>
        <dbReference type="SAM" id="Coils"/>
    </source>
</evidence>
<dbReference type="AlphaFoldDB" id="A0A3B4EP32"/>